<accession>A0A0S3ALA2</accession>
<dbReference type="EMBL" id="OCMU01000002">
    <property type="protein sequence ID" value="SOD20589.1"/>
    <property type="molecule type" value="Genomic_DNA"/>
</dbReference>
<reference evidence="3 4" key="1">
    <citation type="submission" date="2017-09" db="EMBL/GenBank/DDBJ databases">
        <authorList>
            <person name="Ehlers B."/>
            <person name="Leendertz F.H."/>
        </authorList>
    </citation>
    <scope>NUCLEOTIDE SEQUENCE [LARGE SCALE GENOMIC DNA]</scope>
    <source>
        <strain evidence="3 4">Nm42</strain>
    </source>
</reference>
<feature type="transmembrane region" description="Helical" evidence="1">
    <location>
        <begin position="28"/>
        <end position="47"/>
    </location>
</feature>
<evidence type="ECO:0000259" key="2">
    <source>
        <dbReference type="Pfam" id="PF25852"/>
    </source>
</evidence>
<evidence type="ECO:0000313" key="3">
    <source>
        <dbReference type="EMBL" id="SOD20589.1"/>
    </source>
</evidence>
<proteinExistence type="predicted"/>
<dbReference type="PANTHER" id="PTHR43739">
    <property type="entry name" value="XYLOGLUCANASE (EUROFUNG)"/>
    <property type="match status" value="1"/>
</dbReference>
<dbReference type="PANTHER" id="PTHR43739:SF5">
    <property type="entry name" value="EXO-ALPHA-SIALIDASE"/>
    <property type="match status" value="1"/>
</dbReference>
<dbReference type="SUPFAM" id="SSF110296">
    <property type="entry name" value="Oligoxyloglucan reducing end-specific cellobiohydrolase"/>
    <property type="match status" value="3"/>
</dbReference>
<keyword evidence="1" id="KW-0812">Transmembrane</keyword>
<dbReference type="Gene3D" id="2.130.10.10">
    <property type="entry name" value="YVTN repeat-like/Quinoprotein amine dehydrogenase"/>
    <property type="match status" value="5"/>
</dbReference>
<name>A0A0S3ALA2_9PROT</name>
<dbReference type="InterPro" id="IPR015943">
    <property type="entry name" value="WD40/YVTN_repeat-like_dom_sf"/>
</dbReference>
<keyword evidence="1" id="KW-0472">Membrane</keyword>
<dbReference type="Pfam" id="PF25852">
    <property type="entry name" value="DUF6242_C"/>
    <property type="match status" value="1"/>
</dbReference>
<dbReference type="AlphaFoldDB" id="A0A0S3ALA2"/>
<protein>
    <recommendedName>
        <fullName evidence="2">DUF6242 domain-containing protein</fullName>
    </recommendedName>
</protein>
<keyword evidence="1" id="KW-1133">Transmembrane helix</keyword>
<dbReference type="Proteomes" id="UP000219335">
    <property type="component" value="Unassembled WGS sequence"/>
</dbReference>
<evidence type="ECO:0000256" key="1">
    <source>
        <dbReference type="SAM" id="Phobius"/>
    </source>
</evidence>
<dbReference type="InterPro" id="IPR052025">
    <property type="entry name" value="Xyloglucanase_GH74"/>
</dbReference>
<feature type="domain" description="DUF6242" evidence="2">
    <location>
        <begin position="153"/>
        <end position="380"/>
    </location>
</feature>
<organism evidence="3 4">
    <name type="scientific">Nitrosomonas ureae</name>
    <dbReference type="NCBI Taxonomy" id="44577"/>
    <lineage>
        <taxon>Bacteria</taxon>
        <taxon>Pseudomonadati</taxon>
        <taxon>Pseudomonadota</taxon>
        <taxon>Betaproteobacteria</taxon>
        <taxon>Nitrosomonadales</taxon>
        <taxon>Nitrosomonadaceae</taxon>
        <taxon>Nitrosomonas</taxon>
    </lineage>
</organism>
<gene>
    <name evidence="3" type="ORF">SAMN06297164_2628</name>
</gene>
<dbReference type="InterPro" id="IPR058667">
    <property type="entry name" value="DUF6242_C"/>
</dbReference>
<evidence type="ECO:0000313" key="4">
    <source>
        <dbReference type="Proteomes" id="UP000219335"/>
    </source>
</evidence>
<dbReference type="GO" id="GO:0010411">
    <property type="term" value="P:xyloglucan metabolic process"/>
    <property type="evidence" value="ECO:0007669"/>
    <property type="project" value="TreeGrafter"/>
</dbReference>
<sequence>MIDKQLKREGLNMLVNVNKIRTSLIRRIAVITAFFLSTGIAGMNVHAHTPHDMVIAFAASPNYANDKTMFLISDGAFTGWYYDQVMRSTDGGVNWINIANGLDHPLEYSVLRVSPKFATDQTVFAGLKGKGGVYRSTNRGDLWEPYNTGLAVSNKIIKKMEVAETGNGYVVFFTEGNGALFRRSDTDAQWTQVLDKTHKVAAIAISPDFATDSTLIIASDTGYLRKSTNGGVDWIELGNPTGTIIYDMAIAPGAAEIFLATPSFGIFYSGDGGSTFINKGTNLPNEPINNIAVSPNYAIDRTVFCTSLTQSVFKSTDGGDNWELFNSGAVVTVQTTSLNEMTDLQVSRTYATDQTVFLPVFDGLFISKNGGSTWKQSQTRIGILTGLALSSNFNTDQKMIATTYVGRGIAISADGGTTWSTSGWPNPTGRKMNFFDSQIIKNANGNQTIVTATNGYVGSSNDFGASWIVKFIPRFLEIRKDLVSLTALAASPNFATDKEIYLGSRLHGLLQTKDAGKTWILQRGMPTNHPITSVAISPNYANDRTAFAVNRAGEVWRTQDGGNTFLRVGASSIIQTGWAGQRYMWVAVSPQFAVDNLVLVGTTSGIYRSTDGGTTWIKETDTSVGSNAVILQIEFSPNFGNDRTIFVNVRGKGLFSANLDGAGAVTSSINTTASLIGTENIEFIEFKISPTYELDSAIVGAARKNIYKSMDGGLTWAVAGYPDN</sequence>
<dbReference type="KEGG" id="nur:ATY38_12470"/>